<keyword evidence="2" id="KW-0813">Transport</keyword>
<reference evidence="6" key="1">
    <citation type="journal article" date="2019" name="Int. J. Syst. Evol. Microbiol.">
        <title>The Global Catalogue of Microorganisms (GCM) 10K type strain sequencing project: providing services to taxonomists for standard genome sequencing and annotation.</title>
        <authorList>
            <consortium name="The Broad Institute Genomics Platform"/>
            <consortium name="The Broad Institute Genome Sequencing Center for Infectious Disease"/>
            <person name="Wu L."/>
            <person name="Ma J."/>
        </authorList>
    </citation>
    <scope>NUCLEOTIDE SEQUENCE [LARGE SCALE GENOMIC DNA]</scope>
    <source>
        <strain evidence="6">CCM 8947</strain>
    </source>
</reference>
<dbReference type="CDD" id="cd14748">
    <property type="entry name" value="PBP2_UgpB"/>
    <property type="match status" value="1"/>
</dbReference>
<keyword evidence="3 4" id="KW-0732">Signal</keyword>
<dbReference type="PANTHER" id="PTHR30061">
    <property type="entry name" value="MALTOSE-BINDING PERIPLASMIC PROTEIN"/>
    <property type="match status" value="1"/>
</dbReference>
<dbReference type="Pfam" id="PF13416">
    <property type="entry name" value="SBP_bac_8"/>
    <property type="match status" value="1"/>
</dbReference>
<evidence type="ECO:0000256" key="3">
    <source>
        <dbReference type="ARBA" id="ARBA00022729"/>
    </source>
</evidence>
<organism evidence="5 6">
    <name type="scientific">Lacticaseibacillus yichunensis</name>
    <dbReference type="NCBI Taxonomy" id="2486015"/>
    <lineage>
        <taxon>Bacteria</taxon>
        <taxon>Bacillati</taxon>
        <taxon>Bacillota</taxon>
        <taxon>Bacilli</taxon>
        <taxon>Lactobacillales</taxon>
        <taxon>Lactobacillaceae</taxon>
        <taxon>Lacticaseibacillus</taxon>
    </lineage>
</organism>
<protein>
    <submittedName>
        <fullName evidence="5">ABC transporter substrate-binding protein</fullName>
    </submittedName>
</protein>
<dbReference type="SUPFAM" id="SSF53850">
    <property type="entry name" value="Periplasmic binding protein-like II"/>
    <property type="match status" value="1"/>
</dbReference>
<sequence length="429" mass="47000">MKKSWFLKAAGVAAMALLLVGCGKSATTTNTKKAAEPVKITYWHRMTGSYKTALDHLIKQFNDSQKQYKVVGVSQGSYDALQQKIMAAAKSKTLPTLSQTPYTNIGDYVKNDFLIPFDDQMLNGDNKLSAAQLADIYPSFLESGKYQGKYYGLPFSVSTSILFYNKDLMTKYNVQLPKTWDDVATAGKILKPQKLTAMALDNSYDVTLESMAQQAGHQLITKDLKANLNAPTTLAAVNKLLTLRKDGYLQTAGQDWYFDVALINKKAVFGVGSSASIPDMAQHAPKDMNWGTATIPSYNGNTGTPLNGNDNVMFKGATKTQQAGAWAFNKFLLKAESTAYWAEKTGYVPVTKSGTDSQSYQDYLKQNPAYQAAVDAVPASFGSTIFAGYNDYRNQLMSTVDLTLTKNKDGKTAFDELQAKTEPILKAAK</sequence>
<comment type="similarity">
    <text evidence="1">Belongs to the bacterial solute-binding protein 1 family.</text>
</comment>
<feature type="chain" id="PRO_5046322489" evidence="4">
    <location>
        <begin position="27"/>
        <end position="429"/>
    </location>
</feature>
<accession>A0ABW4CPW4</accession>
<evidence type="ECO:0000256" key="1">
    <source>
        <dbReference type="ARBA" id="ARBA00008520"/>
    </source>
</evidence>
<keyword evidence="6" id="KW-1185">Reference proteome</keyword>
<proteinExistence type="inferred from homology"/>
<evidence type="ECO:0000256" key="2">
    <source>
        <dbReference type="ARBA" id="ARBA00022448"/>
    </source>
</evidence>
<dbReference type="Proteomes" id="UP001597192">
    <property type="component" value="Unassembled WGS sequence"/>
</dbReference>
<feature type="signal peptide" evidence="4">
    <location>
        <begin position="1"/>
        <end position="26"/>
    </location>
</feature>
<comment type="caution">
    <text evidence="5">The sequence shown here is derived from an EMBL/GenBank/DDBJ whole genome shotgun (WGS) entry which is preliminary data.</text>
</comment>
<evidence type="ECO:0000313" key="5">
    <source>
        <dbReference type="EMBL" id="MFD1432144.1"/>
    </source>
</evidence>
<dbReference type="Gene3D" id="3.40.190.10">
    <property type="entry name" value="Periplasmic binding protein-like II"/>
    <property type="match status" value="2"/>
</dbReference>
<name>A0ABW4CPW4_9LACO</name>
<evidence type="ECO:0000313" key="6">
    <source>
        <dbReference type="Proteomes" id="UP001597192"/>
    </source>
</evidence>
<dbReference type="EMBL" id="JBHTOG010000023">
    <property type="protein sequence ID" value="MFD1432144.1"/>
    <property type="molecule type" value="Genomic_DNA"/>
</dbReference>
<dbReference type="RefSeq" id="WP_125697590.1">
    <property type="nucleotide sequence ID" value="NZ_JBHTOG010000023.1"/>
</dbReference>
<dbReference type="InterPro" id="IPR006059">
    <property type="entry name" value="SBP"/>
</dbReference>
<dbReference type="PROSITE" id="PS51257">
    <property type="entry name" value="PROKAR_LIPOPROTEIN"/>
    <property type="match status" value="1"/>
</dbReference>
<gene>
    <name evidence="5" type="ORF">ACFQ47_05535</name>
</gene>
<evidence type="ECO:0000256" key="4">
    <source>
        <dbReference type="SAM" id="SignalP"/>
    </source>
</evidence>
<dbReference type="PANTHER" id="PTHR30061:SF50">
    <property type="entry name" value="MALTOSE_MALTODEXTRIN-BINDING PERIPLASMIC PROTEIN"/>
    <property type="match status" value="1"/>
</dbReference>